<protein>
    <submittedName>
        <fullName evidence="1">Uncharacterized protein</fullName>
    </submittedName>
</protein>
<proteinExistence type="predicted"/>
<name>A0ABP9M150_9FLAO</name>
<sequence>MSATVSAQVGVNTSTPNTTMDVSAKRNAGGAITDFTQTFGLQAPRVTRTELTTNLATYSTNQQGALIYITDVSGGTATGQRINIDEAGYYSFDGSVWQKVLFKNIYNADGSLVGSGTRRTLTVNGKELSFEGTSQRTYWSANGSMNQSANGGTVGSLSIYGGNDSNLFIQQFQNSNASISATRNSTGLSLSTHFSNNSAPITLNTSPGGGTTAVERMRVTGEGNVGISTNDPQVTLDVAGTPATATILDGIRAPRLTGDQLRAKTYTNNQLAAIVYITAADTAPAGQTINVTSEGYYYFDGAAWQKIRANDVNIYSNNGLLTSNRTLTNNGFSLIFTGTDQSTTWTPTGSMVQRGFGTTSKRASAILSSDDNDSNGVVSRLQLFQDPEAVSQIMATNDSRGLNIGSTSTTTAAPITFVTSAGSNANGTQKMIITGTGNIGINTGTPTEKLDNNGITRLRTLPLNGSANAINTNSSGNASASQDQTFTATRTVVADANGVLGYVTGLPQTAGSSGTISIGETVSRVYSLPASTANTSTFNLKTYVTANSLQALPQLDGLEMNLQGVNSTYYDPRVYNIATGTQLVSYQTFATQVNENETSLNNSLTSGNFVQVDANNIVFWTNSAAEVITTNLQVQIDTTTYRWYEFKWWCMEVGTEKKIFLSVTRKG</sequence>
<comment type="caution">
    <text evidence="1">The sequence shown here is derived from an EMBL/GenBank/DDBJ whole genome shotgun (WGS) entry which is preliminary data.</text>
</comment>
<dbReference type="EMBL" id="BAABHX010000001">
    <property type="protein sequence ID" value="GAA5087220.1"/>
    <property type="molecule type" value="Genomic_DNA"/>
</dbReference>
<evidence type="ECO:0000313" key="2">
    <source>
        <dbReference type="Proteomes" id="UP001500353"/>
    </source>
</evidence>
<accession>A0ABP9M150</accession>
<gene>
    <name evidence="1" type="ORF">GCM10023210_09980</name>
</gene>
<evidence type="ECO:0000313" key="1">
    <source>
        <dbReference type="EMBL" id="GAA5087220.1"/>
    </source>
</evidence>
<reference evidence="2" key="1">
    <citation type="journal article" date="2019" name="Int. J. Syst. Evol. Microbiol.">
        <title>The Global Catalogue of Microorganisms (GCM) 10K type strain sequencing project: providing services to taxonomists for standard genome sequencing and annotation.</title>
        <authorList>
            <consortium name="The Broad Institute Genomics Platform"/>
            <consortium name="The Broad Institute Genome Sequencing Center for Infectious Disease"/>
            <person name="Wu L."/>
            <person name="Ma J."/>
        </authorList>
    </citation>
    <scope>NUCLEOTIDE SEQUENCE [LARGE SCALE GENOMIC DNA]</scope>
    <source>
        <strain evidence="2">JCM 18019</strain>
    </source>
</reference>
<dbReference type="Proteomes" id="UP001500353">
    <property type="component" value="Unassembled WGS sequence"/>
</dbReference>
<keyword evidence="2" id="KW-1185">Reference proteome</keyword>
<organism evidence="1 2">
    <name type="scientific">Chryseobacterium ginsengisoli</name>
    <dbReference type="NCBI Taxonomy" id="363853"/>
    <lineage>
        <taxon>Bacteria</taxon>
        <taxon>Pseudomonadati</taxon>
        <taxon>Bacteroidota</taxon>
        <taxon>Flavobacteriia</taxon>
        <taxon>Flavobacteriales</taxon>
        <taxon>Weeksellaceae</taxon>
        <taxon>Chryseobacterium group</taxon>
        <taxon>Chryseobacterium</taxon>
    </lineage>
</organism>